<organism evidence="2 3">
    <name type="scientific">Gonapodya prolifera (strain JEL478)</name>
    <name type="common">Monoblepharis prolifera</name>
    <dbReference type="NCBI Taxonomy" id="1344416"/>
    <lineage>
        <taxon>Eukaryota</taxon>
        <taxon>Fungi</taxon>
        <taxon>Fungi incertae sedis</taxon>
        <taxon>Chytridiomycota</taxon>
        <taxon>Chytridiomycota incertae sedis</taxon>
        <taxon>Monoblepharidomycetes</taxon>
        <taxon>Monoblepharidales</taxon>
        <taxon>Gonapodyaceae</taxon>
        <taxon>Gonapodya</taxon>
    </lineage>
</organism>
<evidence type="ECO:0000313" key="3">
    <source>
        <dbReference type="Proteomes" id="UP000070544"/>
    </source>
</evidence>
<accession>A0A139AE22</accession>
<dbReference type="EMBL" id="KQ965765">
    <property type="protein sequence ID" value="KXS15010.1"/>
    <property type="molecule type" value="Genomic_DNA"/>
</dbReference>
<sequence length="410" mass="45486">MAVSCGYCYSGEHLDPRFYGHHAMTCLFYQEGNQLTSTDHAGGVRLLDLPDCWIKYNMHLNSEITELSTDVPNALKLQESKILQEIEQVARNAVLTSANALFGIICGSVANKWKRGQHRGGNGGHDRWDAWKGEDRRVRTDGQGSDWGDIWRRGNSGRDSTDIGGSARSNGRGDRQDVTSNDHHNLNCRPAKQERSRDRDREDDRDKQPEDHMRADHSKGGIWDISQGNVCGSGGARREYDRRDNRRSTSGREGRNNGSRNKTDEGSRGDAGGEKGDNGRNKRQNRMSYPRDKMGSLHGVKGTKEQVPWERDRDNLAYACNCQGGGQANRLAHSNGPCQQYPTDAGATQPASGPSAPSHPRTRKQQLRAQKAVSDMLLVEKGDDFSNSPEVFNPGVNIVLNPLKTDKGFT</sequence>
<gene>
    <name evidence="2" type="ORF">M427DRAFT_497921</name>
</gene>
<feature type="compositionally biased region" description="Basic and acidic residues" evidence="1">
    <location>
        <begin position="171"/>
        <end position="219"/>
    </location>
</feature>
<evidence type="ECO:0000313" key="2">
    <source>
        <dbReference type="EMBL" id="KXS15010.1"/>
    </source>
</evidence>
<dbReference type="Proteomes" id="UP000070544">
    <property type="component" value="Unassembled WGS sequence"/>
</dbReference>
<proteinExistence type="predicted"/>
<feature type="region of interest" description="Disordered" evidence="1">
    <location>
        <begin position="134"/>
        <end position="308"/>
    </location>
</feature>
<feature type="compositionally biased region" description="Basic and acidic residues" evidence="1">
    <location>
        <begin position="236"/>
        <end position="280"/>
    </location>
</feature>
<feature type="region of interest" description="Disordered" evidence="1">
    <location>
        <begin position="333"/>
        <end position="368"/>
    </location>
</feature>
<evidence type="ECO:0000256" key="1">
    <source>
        <dbReference type="SAM" id="MobiDB-lite"/>
    </source>
</evidence>
<reference evidence="2 3" key="1">
    <citation type="journal article" date="2015" name="Genome Biol. Evol.">
        <title>Phylogenomic analyses indicate that early fungi evolved digesting cell walls of algal ancestors of land plants.</title>
        <authorList>
            <person name="Chang Y."/>
            <person name="Wang S."/>
            <person name="Sekimoto S."/>
            <person name="Aerts A.L."/>
            <person name="Choi C."/>
            <person name="Clum A."/>
            <person name="LaButti K.M."/>
            <person name="Lindquist E.A."/>
            <person name="Yee Ngan C."/>
            <person name="Ohm R.A."/>
            <person name="Salamov A.A."/>
            <person name="Grigoriev I.V."/>
            <person name="Spatafora J.W."/>
            <person name="Berbee M.L."/>
        </authorList>
    </citation>
    <scope>NUCLEOTIDE SEQUENCE [LARGE SCALE GENOMIC DNA]</scope>
    <source>
        <strain evidence="2 3">JEL478</strain>
    </source>
</reference>
<name>A0A139AE22_GONPJ</name>
<protein>
    <submittedName>
        <fullName evidence="2">Uncharacterized protein</fullName>
    </submittedName>
</protein>
<keyword evidence="3" id="KW-1185">Reference proteome</keyword>
<dbReference type="AlphaFoldDB" id="A0A139AE22"/>